<feature type="region of interest" description="Disordered" evidence="1">
    <location>
        <begin position="464"/>
        <end position="485"/>
    </location>
</feature>
<dbReference type="Pfam" id="PF00722">
    <property type="entry name" value="Glyco_hydro_16"/>
    <property type="match status" value="1"/>
</dbReference>
<feature type="signal peptide" evidence="3">
    <location>
        <begin position="1"/>
        <end position="18"/>
    </location>
</feature>
<name>A0ABQ9NKA0_9PEZI</name>
<feature type="chain" id="PRO_5046025899" description="GH16 domain-containing protein" evidence="3">
    <location>
        <begin position="19"/>
        <end position="1058"/>
    </location>
</feature>
<feature type="transmembrane region" description="Helical" evidence="2">
    <location>
        <begin position="778"/>
        <end position="803"/>
    </location>
</feature>
<feature type="domain" description="GH16" evidence="4">
    <location>
        <begin position="37"/>
        <end position="284"/>
    </location>
</feature>
<dbReference type="PROSITE" id="PS51762">
    <property type="entry name" value="GH16_2"/>
    <property type="match status" value="1"/>
</dbReference>
<keyword evidence="2" id="KW-0472">Membrane</keyword>
<evidence type="ECO:0000256" key="3">
    <source>
        <dbReference type="SAM" id="SignalP"/>
    </source>
</evidence>
<feature type="transmembrane region" description="Helical" evidence="2">
    <location>
        <begin position="670"/>
        <end position="688"/>
    </location>
</feature>
<evidence type="ECO:0000313" key="5">
    <source>
        <dbReference type="EMBL" id="KAJ9658213.1"/>
    </source>
</evidence>
<feature type="transmembrane region" description="Helical" evidence="2">
    <location>
        <begin position="584"/>
        <end position="610"/>
    </location>
</feature>
<dbReference type="InterPro" id="IPR000757">
    <property type="entry name" value="Beta-glucanase-like"/>
</dbReference>
<evidence type="ECO:0000256" key="2">
    <source>
        <dbReference type="SAM" id="Phobius"/>
    </source>
</evidence>
<dbReference type="Proteomes" id="UP001172684">
    <property type="component" value="Unassembled WGS sequence"/>
</dbReference>
<feature type="transmembrane region" description="Helical" evidence="2">
    <location>
        <begin position="910"/>
        <end position="935"/>
    </location>
</feature>
<dbReference type="PANTHER" id="PTHR38121">
    <property type="entry name" value="GH16 DOMAIN-CONTAINING PROTEIN"/>
    <property type="match status" value="1"/>
</dbReference>
<evidence type="ECO:0000259" key="4">
    <source>
        <dbReference type="PROSITE" id="PS51762"/>
    </source>
</evidence>
<feature type="compositionally biased region" description="Basic and acidic residues" evidence="1">
    <location>
        <begin position="512"/>
        <end position="525"/>
    </location>
</feature>
<accession>A0ABQ9NKA0</accession>
<keyword evidence="2" id="KW-0812">Transmembrane</keyword>
<dbReference type="CDD" id="cd00413">
    <property type="entry name" value="Glyco_hydrolase_16"/>
    <property type="match status" value="1"/>
</dbReference>
<keyword evidence="6" id="KW-1185">Reference proteome</keyword>
<dbReference type="PANTHER" id="PTHR38121:SF2">
    <property type="entry name" value="ACYLTRANSFERASE 3 DOMAIN-CONTAINING PROTEIN"/>
    <property type="match status" value="1"/>
</dbReference>
<evidence type="ECO:0000256" key="1">
    <source>
        <dbReference type="SAM" id="MobiDB-lite"/>
    </source>
</evidence>
<comment type="caution">
    <text evidence="5">The sequence shown here is derived from an EMBL/GenBank/DDBJ whole genome shotgun (WGS) entry which is preliminary data.</text>
</comment>
<evidence type="ECO:0000313" key="6">
    <source>
        <dbReference type="Proteomes" id="UP001172684"/>
    </source>
</evidence>
<feature type="transmembrane region" description="Helical" evidence="2">
    <location>
        <begin position="737"/>
        <end position="766"/>
    </location>
</feature>
<feature type="region of interest" description="Disordered" evidence="1">
    <location>
        <begin position="367"/>
        <end position="411"/>
    </location>
</feature>
<sequence>MSMVTLIGLNLALGLASALDVSGCSCGYFDPSPKQLYTESIIVYFNESQTLPDRDFFSQSFIHRSEKGWNSLYRQGASPSNVLIGNESTVSWLEQASNPSSLELFVDPSVHDHLVIGAAVETKRQDIQYGTFRASMRSPHPWAGGSALSMMLRYNESQSLEIDMLNTDKPSTARVTTLMNGEWPAQSLGVNYTTIAEGSADVPAVSPWDFMEVRMDWTRERVNFTVAGNLTRAMDLSQQDLPTTPSALIFKHWSTGDTYFMQGPPVNRSAADVAWVRIFFNSSLMSDDEHRDFDSRCQASMACSADDISLRGASAYPQEALVPWKEPPRNEAFRIPSAIVAGACAFFGFFALTNAFVRRMPWHKLLPKDKPETLPVPSVLGGGPKPPEEPVQSKERLTSASESDSDTLKEIKRDVTYSDSSDMLKDSSVDAIAPVDARSTATSSTQKSFRLDSAALMKKLSQVNLSEASSVRSPESPGTSARSSAIWSTGVDTCVSPTPEVPVNRVAWPTGWEHKDSKLKDEPEIASKTSKQSSADEAPSENSDISNGSSGKTRGILESEKEPALLSDPAPTNQISAPKKRIDYLAGLVALSCICVTFVHFVLTFIPYVVGLGGSRHYKSEYWARWTAGPYILTPIWIGPFFTTSCRFLVTRFLRDGNLSDVANKMLLRAPRMLIPPIIIAMLEYFFIEQGLTNILQWLPSITWSSWPYVQNYPNFGYFLNEILELGYLIPNAAPQIVAHFCVGVLWTIPVQLQFSYTTLIGAVMIRDIKTPWKRFGFYAFCIVNHWYALSWGSCFWLGLLLADLEITYKYTKWVQTRPRVHYPLLTLLWIITIAAPTWFLLNDPVGIPLMAGERGIHPDIETGLPLSQTPRAGYPNYYEPRLNTLIFAGSLQMIVELSTWVQKFLSLKVWIWVFPHIMTVYLIHGFIFWSLGAWLCVTLAEAGLPYWANMLVVWTCCYATIAIAATLITPMTEPTAMAFCRNIWRWASEQPVPKRPTLAPFPKDLFLNRAGKSAATSGDVESIAEVRTERIAHRTTSRVEDRLDMADGFVVEGKLQH</sequence>
<proteinExistence type="predicted"/>
<gene>
    <name evidence="5" type="ORF">H2201_007886</name>
</gene>
<feature type="region of interest" description="Disordered" evidence="1">
    <location>
        <begin position="502"/>
        <end position="554"/>
    </location>
</feature>
<feature type="transmembrane region" description="Helical" evidence="2">
    <location>
        <begin position="947"/>
        <end position="969"/>
    </location>
</feature>
<feature type="compositionally biased region" description="Basic and acidic residues" evidence="1">
    <location>
        <begin position="386"/>
        <end position="397"/>
    </location>
</feature>
<keyword evidence="2" id="KW-1133">Transmembrane helix</keyword>
<organism evidence="5 6">
    <name type="scientific">Coniosporium apollinis</name>
    <dbReference type="NCBI Taxonomy" id="61459"/>
    <lineage>
        <taxon>Eukaryota</taxon>
        <taxon>Fungi</taxon>
        <taxon>Dikarya</taxon>
        <taxon>Ascomycota</taxon>
        <taxon>Pezizomycotina</taxon>
        <taxon>Dothideomycetes</taxon>
        <taxon>Dothideomycetes incertae sedis</taxon>
        <taxon>Coniosporium</taxon>
    </lineage>
</organism>
<reference evidence="5" key="1">
    <citation type="submission" date="2022-10" db="EMBL/GenBank/DDBJ databases">
        <title>Culturing micro-colonial fungi from biological soil crusts in the Mojave desert and describing Neophaeococcomyces mojavensis, and introducing the new genera and species Taxawa tesnikishii.</title>
        <authorList>
            <person name="Kurbessoian T."/>
            <person name="Stajich J.E."/>
        </authorList>
    </citation>
    <scope>NUCLEOTIDE SEQUENCE</scope>
    <source>
        <strain evidence="5">TK_1</strain>
    </source>
</reference>
<dbReference type="Gene3D" id="2.60.120.200">
    <property type="match status" value="1"/>
</dbReference>
<keyword evidence="3" id="KW-0732">Signal</keyword>
<dbReference type="EMBL" id="JAPDRL010000090">
    <property type="protein sequence ID" value="KAJ9658213.1"/>
    <property type="molecule type" value="Genomic_DNA"/>
</dbReference>
<dbReference type="SUPFAM" id="SSF49899">
    <property type="entry name" value="Concanavalin A-like lectins/glucanases"/>
    <property type="match status" value="1"/>
</dbReference>
<dbReference type="InterPro" id="IPR013320">
    <property type="entry name" value="ConA-like_dom_sf"/>
</dbReference>
<feature type="transmembrane region" description="Helical" evidence="2">
    <location>
        <begin position="823"/>
        <end position="842"/>
    </location>
</feature>
<feature type="compositionally biased region" description="Polar residues" evidence="1">
    <location>
        <begin position="527"/>
        <end position="552"/>
    </location>
</feature>
<feature type="transmembrane region" description="Helical" evidence="2">
    <location>
        <begin position="630"/>
        <end position="650"/>
    </location>
</feature>
<feature type="transmembrane region" description="Helical" evidence="2">
    <location>
        <begin position="335"/>
        <end position="357"/>
    </location>
</feature>
<protein>
    <recommendedName>
        <fullName evidence="4">GH16 domain-containing protein</fullName>
    </recommendedName>
</protein>